<dbReference type="Proteomes" id="UP000762676">
    <property type="component" value="Unassembled WGS sequence"/>
</dbReference>
<evidence type="ECO:0000313" key="2">
    <source>
        <dbReference type="Proteomes" id="UP000762676"/>
    </source>
</evidence>
<evidence type="ECO:0000313" key="1">
    <source>
        <dbReference type="EMBL" id="GFR96216.1"/>
    </source>
</evidence>
<dbReference type="AlphaFoldDB" id="A0AAV4HHK6"/>
<organism evidence="1 2">
    <name type="scientific">Elysia marginata</name>
    <dbReference type="NCBI Taxonomy" id="1093978"/>
    <lineage>
        <taxon>Eukaryota</taxon>
        <taxon>Metazoa</taxon>
        <taxon>Spiralia</taxon>
        <taxon>Lophotrochozoa</taxon>
        <taxon>Mollusca</taxon>
        <taxon>Gastropoda</taxon>
        <taxon>Heterobranchia</taxon>
        <taxon>Euthyneura</taxon>
        <taxon>Panpulmonata</taxon>
        <taxon>Sacoglossa</taxon>
        <taxon>Placobranchoidea</taxon>
        <taxon>Plakobranchidae</taxon>
        <taxon>Elysia</taxon>
    </lineage>
</organism>
<keyword evidence="2" id="KW-1185">Reference proteome</keyword>
<gene>
    <name evidence="1" type="ORF">ElyMa_002715200</name>
</gene>
<dbReference type="EMBL" id="BMAT01005576">
    <property type="protein sequence ID" value="GFR96216.1"/>
    <property type="molecule type" value="Genomic_DNA"/>
</dbReference>
<protein>
    <recommendedName>
        <fullName evidence="3">Rna-directed dna polymerase from mobile element jockey-like</fullName>
    </recommendedName>
</protein>
<evidence type="ECO:0008006" key="3">
    <source>
        <dbReference type="Google" id="ProtNLM"/>
    </source>
</evidence>
<proteinExistence type="predicted"/>
<name>A0AAV4HHK6_9GAST</name>
<reference evidence="1 2" key="1">
    <citation type="journal article" date="2021" name="Elife">
        <title>Chloroplast acquisition without the gene transfer in kleptoplastic sea slugs, Plakobranchus ocellatus.</title>
        <authorList>
            <person name="Maeda T."/>
            <person name="Takahashi S."/>
            <person name="Yoshida T."/>
            <person name="Shimamura S."/>
            <person name="Takaki Y."/>
            <person name="Nagai Y."/>
            <person name="Toyoda A."/>
            <person name="Suzuki Y."/>
            <person name="Arimoto A."/>
            <person name="Ishii H."/>
            <person name="Satoh N."/>
            <person name="Nishiyama T."/>
            <person name="Hasebe M."/>
            <person name="Maruyama T."/>
            <person name="Minagawa J."/>
            <person name="Obokata J."/>
            <person name="Shigenobu S."/>
        </authorList>
    </citation>
    <scope>NUCLEOTIDE SEQUENCE [LARGE SCALE GENOMIC DNA]</scope>
</reference>
<sequence length="116" mass="13057">MKRGPITCEEIEKAMRDSKSNRAPRKDNITTDMLKTDSEMSAKCLVKLFNKVWTGEKVPETWKKVSLRIADCSWPARGSSWRCCSCLRLVSCPANSTPLDYSKSRGADLLGRPVMT</sequence>
<comment type="caution">
    <text evidence="1">The sequence shown here is derived from an EMBL/GenBank/DDBJ whole genome shotgun (WGS) entry which is preliminary data.</text>
</comment>
<accession>A0AAV4HHK6</accession>